<evidence type="ECO:0000259" key="2">
    <source>
        <dbReference type="Pfam" id="PF14577"/>
    </source>
</evidence>
<feature type="domain" description="Sieve element occlusion C-terminal" evidence="2">
    <location>
        <begin position="534"/>
        <end position="765"/>
    </location>
</feature>
<organism evidence="3 4">
    <name type="scientific">Quercus rubra</name>
    <name type="common">Northern red oak</name>
    <name type="synonym">Quercus borealis</name>
    <dbReference type="NCBI Taxonomy" id="3512"/>
    <lineage>
        <taxon>Eukaryota</taxon>
        <taxon>Viridiplantae</taxon>
        <taxon>Streptophyta</taxon>
        <taxon>Embryophyta</taxon>
        <taxon>Tracheophyta</taxon>
        <taxon>Spermatophyta</taxon>
        <taxon>Magnoliopsida</taxon>
        <taxon>eudicotyledons</taxon>
        <taxon>Gunneridae</taxon>
        <taxon>Pentapetalae</taxon>
        <taxon>rosids</taxon>
        <taxon>fabids</taxon>
        <taxon>Fagales</taxon>
        <taxon>Fagaceae</taxon>
        <taxon>Quercus</taxon>
    </lineage>
</organism>
<dbReference type="Pfam" id="PF14576">
    <property type="entry name" value="SEO_N"/>
    <property type="match status" value="2"/>
</dbReference>
<dbReference type="InterPro" id="IPR027942">
    <property type="entry name" value="SEO_N"/>
</dbReference>
<name>A0AAN7G7Y0_QUERU</name>
<evidence type="ECO:0000259" key="1">
    <source>
        <dbReference type="Pfam" id="PF14576"/>
    </source>
</evidence>
<dbReference type="EMBL" id="JAXUIC010000002">
    <property type="protein sequence ID" value="KAK4603455.1"/>
    <property type="molecule type" value="Genomic_DNA"/>
</dbReference>
<dbReference type="Proteomes" id="UP001324115">
    <property type="component" value="Unassembled WGS sequence"/>
</dbReference>
<protein>
    <recommendedName>
        <fullName evidence="5">Protein SIEVE ELEMENT OCCLUSION B-like</fullName>
    </recommendedName>
</protein>
<dbReference type="Pfam" id="PF14577">
    <property type="entry name" value="SEO_C"/>
    <property type="match status" value="1"/>
</dbReference>
<dbReference type="InterPro" id="IPR039299">
    <property type="entry name" value="SEOA"/>
</dbReference>
<evidence type="ECO:0008006" key="5">
    <source>
        <dbReference type="Google" id="ProtNLM"/>
    </source>
</evidence>
<dbReference type="PANTHER" id="PTHR33232">
    <property type="entry name" value="PROTEIN SIEVE ELEMENT OCCLUSION B-LIKE"/>
    <property type="match status" value="1"/>
</dbReference>
<accession>A0AAN7G7Y0</accession>
<feature type="domain" description="Sieve element occlusion N-terminal" evidence="1">
    <location>
        <begin position="131"/>
        <end position="225"/>
    </location>
</feature>
<reference evidence="3 4" key="1">
    <citation type="journal article" date="2023" name="G3 (Bethesda)">
        <title>A haplotype-resolved chromosome-scale genome for Quercus rubra L. provides insights into the genetics of adaptive traits for red oak species.</title>
        <authorList>
            <person name="Kapoor B."/>
            <person name="Jenkins J."/>
            <person name="Schmutz J."/>
            <person name="Zhebentyayeva T."/>
            <person name="Kuelheim C."/>
            <person name="Coggeshall M."/>
            <person name="Heim C."/>
            <person name="Lasky J.R."/>
            <person name="Leites L."/>
            <person name="Islam-Faridi N."/>
            <person name="Romero-Severson J."/>
            <person name="DeLeo V.L."/>
            <person name="Lucas S.M."/>
            <person name="Lazic D."/>
            <person name="Gailing O."/>
            <person name="Carlson J."/>
            <person name="Staton M."/>
        </authorList>
    </citation>
    <scope>NUCLEOTIDE SEQUENCE [LARGE SCALE GENOMIC DNA]</scope>
    <source>
        <strain evidence="3">Pseudo-F2</strain>
    </source>
</reference>
<gene>
    <name evidence="3" type="ORF">RGQ29_012116</name>
</gene>
<comment type="caution">
    <text evidence="3">The sequence shown here is derived from an EMBL/GenBank/DDBJ whole genome shotgun (WGS) entry which is preliminary data.</text>
</comment>
<feature type="domain" description="Sieve element occlusion N-terminal" evidence="1">
    <location>
        <begin position="229"/>
        <end position="371"/>
    </location>
</feature>
<sequence>MYQDRSLKMSDDKVLVSHILGTHNPHGQEVDAKPFLRLLPKILSLGPRGDLSTDTPLIPDAPLHEKLQNAKKDVALLETLLTTIHQTTNKDADLLETQLYTVNQFTDKDVDFLKNLPSMIDQTTNKDATLLERQFNMIDQTATKEVALLARLLYTIDQTAKKEAPLLTELSYMIDQISNELAYMASSGTKAHLTTVTIFNMLAIYKWGVKLVLTLFAFAWNYGQFDAQTEHGAPLKPQFNILKDLIGTALEVTHCVIEFNELPSKYITLEVPALSSAMAQIPSAAYWTVRSIVVCTYQIVSFNSKGYEFALSTTEAWEPSTLALKLKIILEDLRKKMKDCIQYIEERKHVESDQMLVKPYQMLVKLFTMIHIDNIKVLKALICPRDDVLALVDGTTKKRVNLDVLRRKNVLLLISSLDITQDELLVLEYIYNEPRLHEMRLQNPYEIVWIPIVDQLTDVKQRHFEVLQTPMTWYSVYHPSIISKASVKFIREEWHFKNKPILVVLDLQGRVVSPNAIHMMWIWGSHAFPFTTLREEALWREEAWRLELLVDGTDATILNWIKERKYIFMYGGDDMEWIRKFTKEAKAVAAAARIPLEMVYVGKATKKEQVKQVRANIAREKLSTCWQDPTTIWFFWTRLESMLFSKIQLGKDVEHDLMMQQIERVLSFDREGTWAVLSRGSSVLAKEHGNILWSALFEYDQWKKNVPLQGFDAAFQNYVASLRGNSPPPCCRFEFSHYDGKIPENMKCPECHHCMEKYTTFLCCHDEGIVQAYLH</sequence>
<evidence type="ECO:0000313" key="3">
    <source>
        <dbReference type="EMBL" id="KAK4603455.1"/>
    </source>
</evidence>
<dbReference type="AlphaFoldDB" id="A0AAN7G7Y0"/>
<dbReference type="InterPro" id="IPR027944">
    <property type="entry name" value="SEO_C"/>
</dbReference>
<evidence type="ECO:0000313" key="4">
    <source>
        <dbReference type="Proteomes" id="UP001324115"/>
    </source>
</evidence>
<dbReference type="PANTHER" id="PTHR33232:SF9">
    <property type="entry name" value="PROTEIN SIEVE ELEMENT OCCLUSION B"/>
    <property type="match status" value="1"/>
</dbReference>
<dbReference type="GO" id="GO:0010088">
    <property type="term" value="P:phloem development"/>
    <property type="evidence" value="ECO:0007669"/>
    <property type="project" value="InterPro"/>
</dbReference>
<keyword evidence="4" id="KW-1185">Reference proteome</keyword>
<proteinExistence type="predicted"/>